<proteinExistence type="predicted"/>
<dbReference type="AlphaFoldDB" id="A0A6A5WVA7"/>
<keyword evidence="2" id="KW-1185">Reference proteome</keyword>
<name>A0A6A5WVA7_9PLEO</name>
<evidence type="ECO:0000313" key="1">
    <source>
        <dbReference type="EMBL" id="KAF2004904.1"/>
    </source>
</evidence>
<dbReference type="Proteomes" id="UP000799779">
    <property type="component" value="Unassembled WGS sequence"/>
</dbReference>
<gene>
    <name evidence="1" type="ORF">P154DRAFT_560312</name>
</gene>
<dbReference type="OrthoDB" id="3673440at2759"/>
<protein>
    <submittedName>
        <fullName evidence="1">Uncharacterized protein</fullName>
    </submittedName>
</protein>
<accession>A0A6A5WVA7</accession>
<reference evidence="1" key="1">
    <citation type="journal article" date="2020" name="Stud. Mycol.">
        <title>101 Dothideomycetes genomes: a test case for predicting lifestyles and emergence of pathogens.</title>
        <authorList>
            <person name="Haridas S."/>
            <person name="Albert R."/>
            <person name="Binder M."/>
            <person name="Bloem J."/>
            <person name="Labutti K."/>
            <person name="Salamov A."/>
            <person name="Andreopoulos B."/>
            <person name="Baker S."/>
            <person name="Barry K."/>
            <person name="Bills G."/>
            <person name="Bluhm B."/>
            <person name="Cannon C."/>
            <person name="Castanera R."/>
            <person name="Culley D."/>
            <person name="Daum C."/>
            <person name="Ezra D."/>
            <person name="Gonzalez J."/>
            <person name="Henrissat B."/>
            <person name="Kuo A."/>
            <person name="Liang C."/>
            <person name="Lipzen A."/>
            <person name="Lutzoni F."/>
            <person name="Magnuson J."/>
            <person name="Mondo S."/>
            <person name="Nolan M."/>
            <person name="Ohm R."/>
            <person name="Pangilinan J."/>
            <person name="Park H.-J."/>
            <person name="Ramirez L."/>
            <person name="Alfaro M."/>
            <person name="Sun H."/>
            <person name="Tritt A."/>
            <person name="Yoshinaga Y."/>
            <person name="Zwiers L.-H."/>
            <person name="Turgeon B."/>
            <person name="Goodwin S."/>
            <person name="Spatafora J."/>
            <person name="Crous P."/>
            <person name="Grigoriev I."/>
        </authorList>
    </citation>
    <scope>NUCLEOTIDE SEQUENCE</scope>
    <source>
        <strain evidence="1">CBS 123094</strain>
    </source>
</reference>
<evidence type="ECO:0000313" key="2">
    <source>
        <dbReference type="Proteomes" id="UP000799779"/>
    </source>
</evidence>
<sequence>METRLEKLQRLNLLDELAFRKSNAVKAATKLHRNRAVDVVRANFLTSHPPGPIDGTRPSFLYFPGEIRNQVYDHVLDMKPSRTLVPRRDPNTKPCAFLGLLLACRQLSFELRTRIEAQLTAYIPIMGGMRFGALAHQILESGTADLCPVQATVLTALTSFMNVRFHFHNGTLPDITVDRSGTHIRYNQDGSHNVDECGSFLLWRFRHALLLFSSSSEMVVDRHGGDKQTAWDIRHYFFTGIDHGDMDVNHSGWNLILCQIYEGHQESCAALENVQIMVDVYGNGKWSYERRRDKGRITRGVVESSREWPSWPEVDVPWRGGVIDPGGWDRWKVRYLE</sequence>
<dbReference type="EMBL" id="ML977565">
    <property type="protein sequence ID" value="KAF2004904.1"/>
    <property type="molecule type" value="Genomic_DNA"/>
</dbReference>
<organism evidence="1 2">
    <name type="scientific">Amniculicola lignicola CBS 123094</name>
    <dbReference type="NCBI Taxonomy" id="1392246"/>
    <lineage>
        <taxon>Eukaryota</taxon>
        <taxon>Fungi</taxon>
        <taxon>Dikarya</taxon>
        <taxon>Ascomycota</taxon>
        <taxon>Pezizomycotina</taxon>
        <taxon>Dothideomycetes</taxon>
        <taxon>Pleosporomycetidae</taxon>
        <taxon>Pleosporales</taxon>
        <taxon>Amniculicolaceae</taxon>
        <taxon>Amniculicola</taxon>
    </lineage>
</organism>